<dbReference type="RefSeq" id="XP_017989201.1">
    <property type="nucleotide sequence ID" value="XM_018133636.1"/>
</dbReference>
<evidence type="ECO:0000256" key="1">
    <source>
        <dbReference type="SAM" id="MobiDB-lite"/>
    </source>
</evidence>
<dbReference type="OrthoDB" id="4069723at2759"/>
<dbReference type="EMBL" id="CP014247">
    <property type="protein sequence ID" value="AMD22205.1"/>
    <property type="molecule type" value="Genomic_DNA"/>
</dbReference>
<evidence type="ECO:0000313" key="2">
    <source>
        <dbReference type="EMBL" id="AMD22205.1"/>
    </source>
</evidence>
<dbReference type="Proteomes" id="UP000243052">
    <property type="component" value="Chromosome vii"/>
</dbReference>
<sequence>MKPHKTPSSRMVSDESTSKWKIPHYYKKSSTMTQEVFTDLSAIAAANTANNSSPTLTLNGGNNRINIMNTPVPVLLEDPDQPKTRKAQKAKAKKNGKMVFVNFTVQDTSESPKKAKPSRRENMLRMFKRNDNNKIVTQELKVLESPSVIDSRSTPSTTPNSASKRSYSSYLECGKIGSSAISSAGSMKSKLNSASPIQNGMANLAGDEFGLQRSACNSMSSSLRSNSRPRIRRSMSANVVLHGRSDGPGLSPAATSNSPSGLCPPTHPQREQNGKIDLLKKRFLRTANNLHSEVNSGLNSSRIELPLSASSSKGNNKFRTLSANEHQGIKYAPNYEYDDIENNNGETEYYTHYLDPYCRYEDATSETDISHSTLTNLNLHRSNTFSNSSFNVDENDASIAFSRMFTRKRANTGGSVSSIVSNSQIVSPCNIPGNTSVNSIQSLLYSPIRSHSPGRSRSNTKCSSNTRIPCEPSSKCLSSISTGTATNQQPQSIHKSDSIIEMGSYIDTHVRQRYSHKKKQESILESLKQYQQSSTSGGVTPTFSHVSNSSISDVNFPNVPYTEYCGMWTIENDNFINNLYDEQSLPAVNGIPTTTIEENEEAEPQMVPITIASNTKRDFEPPGRSISTSESSYQYLHDSQSVGLVHTRVGSPSINLMNMENKQQQQHLKQTPYSSESNELCEDLVASDNNPLESYVEFDLENALTILSTENEVPLDVTTDKSSNSTLNQKKVLSSATGVDMISSTLEVDNCNSQGDVKDNDQGQNNHSHQFSRHNYKFQDLDIPHLRNDFYTFMENKDI</sequence>
<feature type="region of interest" description="Disordered" evidence="1">
    <location>
        <begin position="146"/>
        <end position="167"/>
    </location>
</feature>
<evidence type="ECO:0000313" key="3">
    <source>
        <dbReference type="Proteomes" id="UP000243052"/>
    </source>
</evidence>
<feature type="region of interest" description="Disordered" evidence="1">
    <location>
        <begin position="241"/>
        <end position="272"/>
    </location>
</feature>
<accession>A0A0X8HVK9</accession>
<keyword evidence="3" id="KW-1185">Reference proteome</keyword>
<reference evidence="2 3" key="1">
    <citation type="submission" date="2016-01" db="EMBL/GenBank/DDBJ databases">
        <title>Genome sequence of the yeast Holleya sinecauda.</title>
        <authorList>
            <person name="Dietrich F.S."/>
        </authorList>
    </citation>
    <scope>NUCLEOTIDE SEQUENCE [LARGE SCALE GENOMIC DNA]</scope>
    <source>
        <strain evidence="2 3">ATCC 58844</strain>
    </source>
</reference>
<feature type="compositionally biased region" description="Polar residues" evidence="1">
    <location>
        <begin position="453"/>
        <end position="467"/>
    </location>
</feature>
<organism evidence="2 3">
    <name type="scientific">Eremothecium sinecaudum</name>
    <dbReference type="NCBI Taxonomy" id="45286"/>
    <lineage>
        <taxon>Eukaryota</taxon>
        <taxon>Fungi</taxon>
        <taxon>Dikarya</taxon>
        <taxon>Ascomycota</taxon>
        <taxon>Saccharomycotina</taxon>
        <taxon>Saccharomycetes</taxon>
        <taxon>Saccharomycetales</taxon>
        <taxon>Saccharomycetaceae</taxon>
        <taxon>Eremothecium</taxon>
    </lineage>
</organism>
<feature type="compositionally biased region" description="Polar residues" evidence="1">
    <location>
        <begin position="148"/>
        <end position="167"/>
    </location>
</feature>
<feature type="region of interest" description="Disordered" evidence="1">
    <location>
        <begin position="447"/>
        <end position="467"/>
    </location>
</feature>
<protein>
    <submittedName>
        <fullName evidence="2">HGL135Cp</fullName>
    </submittedName>
</protein>
<dbReference type="AlphaFoldDB" id="A0A0X8HVK9"/>
<dbReference type="STRING" id="45286.A0A0X8HVK9"/>
<gene>
    <name evidence="2" type="ORF">AW171_hschr74229</name>
</gene>
<name>A0A0X8HVK9_9SACH</name>
<dbReference type="GeneID" id="28725548"/>
<proteinExistence type="predicted"/>